<dbReference type="Gene3D" id="1.20.1410.10">
    <property type="entry name" value="I/LWEQ domain"/>
    <property type="match status" value="1"/>
</dbReference>
<dbReference type="InterPro" id="IPR014352">
    <property type="entry name" value="FERM/acyl-CoA-bd_prot_sf"/>
</dbReference>
<dbReference type="SUPFAM" id="SSF50729">
    <property type="entry name" value="PH domain-like"/>
    <property type="match status" value="1"/>
</dbReference>
<dbReference type="Gene3D" id="2.30.29.30">
    <property type="entry name" value="Pleckstrin-homology domain (PH domain)/Phosphotyrosine-binding domain (PTB)"/>
    <property type="match status" value="1"/>
</dbReference>
<dbReference type="GO" id="GO:0098609">
    <property type="term" value="P:cell-cell adhesion"/>
    <property type="evidence" value="ECO:0000318"/>
    <property type="project" value="GO_Central"/>
</dbReference>
<dbReference type="GO" id="GO:0005178">
    <property type="term" value="F:integrin binding"/>
    <property type="evidence" value="ECO:0000318"/>
    <property type="project" value="GO_Central"/>
</dbReference>
<dbReference type="CDD" id="cd17089">
    <property type="entry name" value="FERM_F0_TLN"/>
    <property type="match status" value="1"/>
</dbReference>
<dbReference type="GO" id="GO:0051015">
    <property type="term" value="F:actin filament binding"/>
    <property type="evidence" value="ECO:0007669"/>
    <property type="project" value="InterPro"/>
</dbReference>
<dbReference type="FunCoup" id="E9FVY2">
    <property type="interactions" value="625"/>
</dbReference>
<dbReference type="Proteomes" id="UP000000305">
    <property type="component" value="Unassembled WGS sequence"/>
</dbReference>
<dbReference type="eggNOG" id="KOG4261">
    <property type="taxonomic scope" value="Eukaryota"/>
</dbReference>
<evidence type="ECO:0000256" key="4">
    <source>
        <dbReference type="SAM" id="Coils"/>
    </source>
</evidence>
<dbReference type="InterPro" id="IPR057346">
    <property type="entry name" value="Talin1/2_VBS2"/>
</dbReference>
<dbReference type="Pfam" id="PF08913">
    <property type="entry name" value="VBS"/>
    <property type="match status" value="1"/>
</dbReference>
<dbReference type="FunFam" id="1.20.80.10:FF:000007">
    <property type="entry name" value="Talin 2"/>
    <property type="match status" value="1"/>
</dbReference>
<dbReference type="Gene3D" id="1.20.80.10">
    <property type="match status" value="1"/>
</dbReference>
<dbReference type="InterPro" id="IPR054060">
    <property type="entry name" value="TLN1-like_RS"/>
</dbReference>
<dbReference type="Pfam" id="PF25177">
    <property type="entry name" value="Talin_VBS2"/>
    <property type="match status" value="1"/>
</dbReference>
<dbReference type="InterPro" id="IPR049108">
    <property type="entry name" value="Talin_R4"/>
</dbReference>
<dbReference type="InterPro" id="IPR002404">
    <property type="entry name" value="IRS_PTB"/>
</dbReference>
<dbReference type="GO" id="GO:0005737">
    <property type="term" value="C:cytoplasm"/>
    <property type="evidence" value="ECO:0000318"/>
    <property type="project" value="GO_Central"/>
</dbReference>
<name>E9FVY2_DAPPU</name>
<evidence type="ECO:0000259" key="6">
    <source>
        <dbReference type="PROSITE" id="PS50945"/>
    </source>
</evidence>
<reference evidence="7 8" key="1">
    <citation type="journal article" date="2011" name="Science">
        <title>The ecoresponsive genome of Daphnia pulex.</title>
        <authorList>
            <person name="Colbourne J.K."/>
            <person name="Pfrender M.E."/>
            <person name="Gilbert D."/>
            <person name="Thomas W.K."/>
            <person name="Tucker A."/>
            <person name="Oakley T.H."/>
            <person name="Tokishita S."/>
            <person name="Aerts A."/>
            <person name="Arnold G.J."/>
            <person name="Basu M.K."/>
            <person name="Bauer D.J."/>
            <person name="Caceres C.E."/>
            <person name="Carmel L."/>
            <person name="Casola C."/>
            <person name="Choi J.H."/>
            <person name="Detter J.C."/>
            <person name="Dong Q."/>
            <person name="Dusheyko S."/>
            <person name="Eads B.D."/>
            <person name="Frohlich T."/>
            <person name="Geiler-Samerotte K.A."/>
            <person name="Gerlach D."/>
            <person name="Hatcher P."/>
            <person name="Jogdeo S."/>
            <person name="Krijgsveld J."/>
            <person name="Kriventseva E.V."/>
            <person name="Kultz D."/>
            <person name="Laforsch C."/>
            <person name="Lindquist E."/>
            <person name="Lopez J."/>
            <person name="Manak J.R."/>
            <person name="Muller J."/>
            <person name="Pangilinan J."/>
            <person name="Patwardhan R.P."/>
            <person name="Pitluck S."/>
            <person name="Pritham E.J."/>
            <person name="Rechtsteiner A."/>
            <person name="Rho M."/>
            <person name="Rogozin I.B."/>
            <person name="Sakarya O."/>
            <person name="Salamov A."/>
            <person name="Schaack S."/>
            <person name="Shapiro H."/>
            <person name="Shiga Y."/>
            <person name="Skalitzky C."/>
            <person name="Smith Z."/>
            <person name="Souvorov A."/>
            <person name="Sung W."/>
            <person name="Tang Z."/>
            <person name="Tsuchiya D."/>
            <person name="Tu H."/>
            <person name="Vos H."/>
            <person name="Wang M."/>
            <person name="Wolf Y.I."/>
            <person name="Yamagata H."/>
            <person name="Yamada T."/>
            <person name="Ye Y."/>
            <person name="Shaw J.R."/>
            <person name="Andrews J."/>
            <person name="Crease T.J."/>
            <person name="Tang H."/>
            <person name="Lucas S.M."/>
            <person name="Robertson H.M."/>
            <person name="Bork P."/>
            <person name="Koonin E.V."/>
            <person name="Zdobnov E.M."/>
            <person name="Grigoriev I.V."/>
            <person name="Lynch M."/>
            <person name="Boore J.L."/>
        </authorList>
    </citation>
    <scope>NUCLEOTIDE SEQUENCE [LARGE SCALE GENOMIC DNA]</scope>
</reference>
<evidence type="ECO:0008006" key="9">
    <source>
        <dbReference type="Google" id="ProtNLM"/>
    </source>
</evidence>
<dbReference type="FunFam" id="1.20.120.230:FF:000002">
    <property type="entry name" value="Talin 2"/>
    <property type="match status" value="1"/>
</dbReference>
<dbReference type="PROSITE" id="PS50945">
    <property type="entry name" value="I_LWEQ"/>
    <property type="match status" value="1"/>
</dbReference>
<dbReference type="InterPro" id="IPR035963">
    <property type="entry name" value="FERM_2"/>
</dbReference>
<keyword evidence="3" id="KW-0206">Cytoskeleton</keyword>
<dbReference type="Pfam" id="PF21896">
    <property type="entry name" value="Talin_IBS2B"/>
    <property type="match status" value="4"/>
</dbReference>
<dbReference type="GO" id="GO:0005886">
    <property type="term" value="C:plasma membrane"/>
    <property type="evidence" value="ECO:0000318"/>
    <property type="project" value="GO_Central"/>
</dbReference>
<dbReference type="InterPro" id="IPR035964">
    <property type="entry name" value="I/LWEQ_dom_sf"/>
</dbReference>
<dbReference type="HOGENOM" id="CLU_000364_1_1_1"/>
<evidence type="ECO:0000256" key="3">
    <source>
        <dbReference type="ARBA" id="ARBA00023212"/>
    </source>
</evidence>
<dbReference type="Pfam" id="PF21692">
    <property type="entry name" value="Talin_R4"/>
    <property type="match status" value="1"/>
</dbReference>
<dbReference type="Pfam" id="PF01608">
    <property type="entry name" value="I_LWEQ"/>
    <property type="match status" value="1"/>
</dbReference>
<evidence type="ECO:0000256" key="2">
    <source>
        <dbReference type="ARBA" id="ARBA00022490"/>
    </source>
</evidence>
<comment type="subcellular location">
    <subcellularLocation>
        <location evidence="1">Cytoplasm</location>
        <location evidence="1">Cytoskeleton</location>
    </subcellularLocation>
</comment>
<dbReference type="Pfam" id="PF09141">
    <property type="entry name" value="Talin_middle"/>
    <property type="match status" value="1"/>
</dbReference>
<dbReference type="InterPro" id="IPR015009">
    <property type="entry name" value="Vinculin-bd_dom"/>
</dbReference>
<dbReference type="PhylomeDB" id="E9FVY2"/>
<dbReference type="InterPro" id="IPR032425">
    <property type="entry name" value="FERM_f0"/>
</dbReference>
<dbReference type="Gene3D" id="1.20.120.230">
    <property type="entry name" value="Alpha-catenin/vinculin-like"/>
    <property type="match status" value="5"/>
</dbReference>
<dbReference type="PROSITE" id="PS00661">
    <property type="entry name" value="FERM_2"/>
    <property type="match status" value="1"/>
</dbReference>
<dbReference type="GO" id="GO:0030036">
    <property type="term" value="P:actin cytoskeleton organization"/>
    <property type="evidence" value="ECO:0000318"/>
    <property type="project" value="GO_Central"/>
</dbReference>
<dbReference type="FunFam" id="2.30.29.30:FF:000028">
    <property type="entry name" value="Talin 2"/>
    <property type="match status" value="1"/>
</dbReference>
<dbReference type="InterPro" id="IPR002558">
    <property type="entry name" value="ILWEQ_dom"/>
</dbReference>
<evidence type="ECO:0000256" key="1">
    <source>
        <dbReference type="ARBA" id="ARBA00004245"/>
    </source>
</evidence>
<dbReference type="PROSITE" id="PS50057">
    <property type="entry name" value="FERM_3"/>
    <property type="match status" value="1"/>
</dbReference>
<dbReference type="InterPro" id="IPR019748">
    <property type="entry name" value="FERM_central"/>
</dbReference>
<dbReference type="FunFam" id="1.20.120.230:FF:000004">
    <property type="entry name" value="Talin 2"/>
    <property type="match status" value="1"/>
</dbReference>
<organism evidence="7 8">
    <name type="scientific">Daphnia pulex</name>
    <name type="common">Water flea</name>
    <dbReference type="NCBI Taxonomy" id="6669"/>
    <lineage>
        <taxon>Eukaryota</taxon>
        <taxon>Metazoa</taxon>
        <taxon>Ecdysozoa</taxon>
        <taxon>Arthropoda</taxon>
        <taxon>Crustacea</taxon>
        <taxon>Branchiopoda</taxon>
        <taxon>Diplostraca</taxon>
        <taxon>Cladocera</taxon>
        <taxon>Anomopoda</taxon>
        <taxon>Daphniidae</taxon>
        <taxon>Daphnia</taxon>
    </lineage>
</organism>
<sequence length="2565" mass="274101">MASISLKISIVEKDVVKTMQFDPNTAVYDACRVIRDKITEANLGQPKDYGLFLADEDPKKGIWLEPGRNLGYYVLRTGDLLEYRRKMRTLKVRMLDGTVKTMLVDDSQPVTNLMVVICTKIGITNHDEYSLVRENLEEEAENKPNFGTLTLRRKKEEKEPRDQKMEQLKKKIKTDDELNWVDHSKTLREQGIDESETVLLRRKYFFSDGNVDSRDPVQLNLLFVQARDSILNGTHPVTLDKACEFAGIQCQAQFGDYIESKHKPGFLDLKEFLPQSYMKVKGVEKKVFGEHRKHNGLSEIESKVAYVKTARSLSTYGVTFFLVKEKMKGKNKLAPRLLGVTKDSVLRLDERTKEILKVWPLTTVRRWAASPNTFTLDFGDYSDQYYSVQTTEGEQISQLIAGYIDIILKKKQAKDHFGIEGDEGSNIVEDSVSPFKATIVQHTAGSGIKSGKVQTESVAKPAIVRAADVPQKYDVGQTQPPQLPTLQGLATVAHAPPTVQQPKVTSVLTEPQRALISTISEGQKAVEEAERILDTKLQVPDLGTDPASLKWKQNQLDTNKQNVSSQIAAMNAATASVITLTSGPPEDVDHQAVGAAISTISSNLPEMAKGVKLISALMEGEEHDDRLMDATRRLCKAFSDLLDAAKPENNNMRQNLLSAASKVGETTYDLLKQLGEADNSSRELQDMLLGLAKAVANTTAALVLNAKAVAAACPNETERQQVIAAATQCALATSQLVACAKVVAPTISDPACQQHLIDAAREVARAVEGILALCQQTCRDDKLEANLRKAAGDVASALNDLLAHIKEGTGRNRATESVHEGAVDNILAASDRLFAAQGDAAEMVRQARVLAQATAQLIQAIKGEAEALPDSELQQRLLAAARSLAEATARMVEAAKACASSPNDPNQQHKLRQAAEELRGTAESAAGEAIKKKVIKRLETAAKHAAATATQSIAAAQAAGPHNSNPTSQDQLLAACKAVADQIAKLVQGVKGTLANPESPASQLALISASEEFIQSGNPMVAAAKTALPTVNDPSSSMQLNNSSKQFSTALTDLRTAVTKARDTCGPLELDSALDMLYGLKDELDAFSGAVDASKLKPLPGETAENTAQQFSATSKAVGSNMAQLLTAVNQGDEKHTGMAARSTAVALQDLTDAVRGVAATSDQPEQQHKIIDSAKDVVVQAITLIEEARSAATNPQDIAIQQRVTQIARDVSQSLSKCAGCLPGQKDVDEAINSINSASEILEGERYPRSDKSYHELQTMLGSAAADLNDAAGEVVGTARESPTRLAWASKTYSTSFCYMMNVGMEMAGQTKDTETRSQMIVSLKNITLVSGKLLTVAKTANADPSAPNAKNNLTAAARAVTEAINGLVDVCTASAPGQKECDNAVRAIQSTRSLLEKPNEPVNDMSYFECLDTVMEKSKSLGDGMTGIANNAKKSEHEPFGEAVKDVSNAITGLVEAAAQAAYLVGVSDPSSVAGRSGLVDQAAFARASQAIQSACHALSSPSSTQQQVLSAATVIAKHTSSLCNACRVASSKTTNPVAKRHFVQSAKDVANSTAKLVKEIKALDQDYSQRNRDNCAAATQPLIEAVENLCTFANSPDFASIPAKISPTARQAQEPITSAGKSIIDGSCSMISAAKSLALNPKDPPTWQALANHSKSVSDSIKKLVSSIRDKAPGQKECDDVISIMSNCVRQLDQASLSAISQNLSPRREKSAQAFAEQTTNCAMEIADRIDSVRSAAKGEAEKLGHAVTQISHYFEPMVVAATGSASYLLNSKQQMMMLDQSKTVTECAIQLVLVAKEAGGNPKAVQVHTDLDESAEAMKEALRDLLSTVETVATEAGVVSGLVDSITASMNQMESRAQTVIQLSADGSSFVDYQTRMVQATKEIARLSQDMVAKSGSDNVSQLGQLGASITHLYTQLATDTQGAVAKTSSVEIAMRIKSTVHDLGRTCIDLVKAGGARQGAPDDVFTQRDLSDAARLVGEKASQVLAALQASSRGTQACINAASTVSGIIGDLDTTILFATAGTLHAENEDESFADHRENILKTAKALVEDTKTLVAGAASSQEQLAVAAQNAVATIVQLSDVVKLGAASLGSNNPEAQVMLINSVKDVASALGDLIHATKSASGKSINDPAMIYLKDSAKVMVTNVTSLLKTVKAVEDEHTRGTRALESTIEAIAQEIRVRTFVAFDSPELPRVKYTPEDLVRVTKPITLATAKAVAAGNSCFQDDVIVAANVGRKAISDMLTTCKGAAYSAETNDIRSKTLLAGRETALQYRELLQLVLHVLSRPNPAANLEIKNNFPVVSRKIAHCVTGLVSMAEILKAGTDWEDPEDPTVIAENELLGAASSIDAAAKKLANLRPRISSTKETDESLSFDEMILEAAKSIAAATSALVKAASAAQRELIDIGKISRRPQVDSDDGQWSEGLVSAARLVAAATHSLVESANALVQGQSSEDKLISAAKQVASSTAQLLVACKVKADPDSKSTQRLQAAGNAVKRATDNLVKAAQQAIAQEEERSLVVNRRMVGGIAQEIDARSEVLRIERELEEARSRLTAIRRAKYR</sequence>
<dbReference type="Pfam" id="PF02174">
    <property type="entry name" value="IRS"/>
    <property type="match status" value="1"/>
</dbReference>
<feature type="coiled-coil region" evidence="4">
    <location>
        <begin position="2492"/>
        <end position="2562"/>
    </location>
</feature>
<feature type="domain" description="FERM" evidence="5">
    <location>
        <begin position="88"/>
        <end position="411"/>
    </location>
</feature>
<dbReference type="InParanoid" id="E9FVY2"/>
<dbReference type="Pfam" id="PF21865">
    <property type="entry name" value="TLN1-like_RS"/>
    <property type="match status" value="2"/>
</dbReference>
<dbReference type="SUPFAM" id="SSF109880">
    <property type="entry name" value="A middle domain of Talin 1"/>
    <property type="match status" value="1"/>
</dbReference>
<dbReference type="InterPro" id="IPR036723">
    <property type="entry name" value="Alpha-catenin/vinculin-like_sf"/>
</dbReference>
<dbReference type="InterPro" id="IPR019749">
    <property type="entry name" value="Band_41_domain"/>
</dbReference>
<dbReference type="SMART" id="SM00295">
    <property type="entry name" value="B41"/>
    <property type="match status" value="1"/>
</dbReference>
<dbReference type="InterPro" id="IPR019747">
    <property type="entry name" value="FERM_CS"/>
</dbReference>
<feature type="domain" description="I/LWEQ" evidence="6">
    <location>
        <begin position="2328"/>
        <end position="2565"/>
    </location>
</feature>
<keyword evidence="2" id="KW-0963">Cytoplasm</keyword>
<dbReference type="Gene3D" id="1.20.1420.10">
    <property type="entry name" value="Talin, central domain"/>
    <property type="match status" value="7"/>
</dbReference>
<dbReference type="GO" id="GO:0001726">
    <property type="term" value="C:ruffle"/>
    <property type="evidence" value="ECO:0007669"/>
    <property type="project" value="InterPro"/>
</dbReference>
<evidence type="ECO:0000259" key="5">
    <source>
        <dbReference type="PROSITE" id="PS50057"/>
    </source>
</evidence>
<dbReference type="OMA" id="VDMTQHY"/>
<dbReference type="Gene3D" id="3.10.20.90">
    <property type="entry name" value="Phosphatidylinositol 3-kinase Catalytic Subunit, Chain A, domain 1"/>
    <property type="match status" value="2"/>
</dbReference>
<dbReference type="SUPFAM" id="SSF47220">
    <property type="entry name" value="alpha-catenin/vinculin-like"/>
    <property type="match status" value="6"/>
</dbReference>
<protein>
    <recommendedName>
        <fullName evidence="9">FERM domain-containing protein</fullName>
    </recommendedName>
</protein>
<dbReference type="InterPro" id="IPR036476">
    <property type="entry name" value="Talin_cent_sf"/>
</dbReference>
<dbReference type="InterPro" id="IPR000299">
    <property type="entry name" value="FERM_domain"/>
</dbReference>
<dbReference type="PANTHER" id="PTHR19981">
    <property type="entry name" value="TALIN"/>
    <property type="match status" value="1"/>
</dbReference>
<dbReference type="CDD" id="cd10569">
    <property type="entry name" value="FERM_C_Talin"/>
    <property type="match status" value="1"/>
</dbReference>
<dbReference type="FunFam" id="1.20.1410.10:FF:000001">
    <property type="entry name" value="Talin 2"/>
    <property type="match status" value="1"/>
</dbReference>
<dbReference type="InterPro" id="IPR011993">
    <property type="entry name" value="PH-like_dom_sf"/>
</dbReference>
<dbReference type="OrthoDB" id="10262320at2759"/>
<dbReference type="EMBL" id="GL732525">
    <property type="protein sequence ID" value="EFX88629.1"/>
    <property type="molecule type" value="Genomic_DNA"/>
</dbReference>
<dbReference type="SMART" id="SM00307">
    <property type="entry name" value="ILWEQ"/>
    <property type="match status" value="1"/>
</dbReference>
<proteinExistence type="predicted"/>
<dbReference type="InterPro" id="IPR054082">
    <property type="entry name" value="Talin_IBS2B"/>
</dbReference>
<keyword evidence="4" id="KW-0175">Coiled coil</keyword>
<dbReference type="GO" id="GO:0005925">
    <property type="term" value="C:focal adhesion"/>
    <property type="evidence" value="ECO:0000318"/>
    <property type="project" value="GO_Central"/>
</dbReference>
<dbReference type="SMART" id="SM01244">
    <property type="entry name" value="IRS"/>
    <property type="match status" value="1"/>
</dbReference>
<dbReference type="SUPFAM" id="SSF109885">
    <property type="entry name" value="I/LWEQ domain"/>
    <property type="match status" value="5"/>
</dbReference>
<dbReference type="InterPro" id="IPR037438">
    <property type="entry name" value="Talin1/2-RS"/>
</dbReference>
<evidence type="ECO:0000313" key="8">
    <source>
        <dbReference type="Proteomes" id="UP000000305"/>
    </source>
</evidence>
<dbReference type="CDD" id="cd17090">
    <property type="entry name" value="FERM_F1_TLN"/>
    <property type="match status" value="1"/>
</dbReference>
<accession>E9FVY2</accession>
<dbReference type="GO" id="GO:0005856">
    <property type="term" value="C:cytoskeleton"/>
    <property type="evidence" value="ECO:0007669"/>
    <property type="project" value="UniProtKB-SubCell"/>
</dbReference>
<dbReference type="GO" id="GO:0009887">
    <property type="term" value="P:animal organ morphogenesis"/>
    <property type="evidence" value="ECO:0007669"/>
    <property type="project" value="UniProtKB-ARBA"/>
</dbReference>
<keyword evidence="8" id="KW-1185">Reference proteome</keyword>
<dbReference type="KEGG" id="dpx:DAPPUDRAFT_41019"/>
<dbReference type="FunFam" id="1.20.1420.10:FF:000002">
    <property type="entry name" value="Talin 2"/>
    <property type="match status" value="1"/>
</dbReference>
<dbReference type="SUPFAM" id="SSF47031">
    <property type="entry name" value="Second domain of FERM"/>
    <property type="match status" value="1"/>
</dbReference>
<feature type="non-terminal residue" evidence="7">
    <location>
        <position position="2565"/>
    </location>
</feature>
<dbReference type="InterPro" id="IPR015224">
    <property type="entry name" value="Talin_cent"/>
</dbReference>
<gene>
    <name evidence="7" type="ORF">DAPPUDRAFT_41019</name>
</gene>
<dbReference type="CDD" id="cd12150">
    <property type="entry name" value="talin-RS"/>
    <property type="match status" value="1"/>
</dbReference>
<dbReference type="CDD" id="cd14473">
    <property type="entry name" value="FERM_B-lobe"/>
    <property type="match status" value="1"/>
</dbReference>
<dbReference type="PANTHER" id="PTHR19981:SF1">
    <property type="entry name" value="RHEA, ISOFORM B"/>
    <property type="match status" value="1"/>
</dbReference>
<dbReference type="GO" id="GO:0048731">
    <property type="term" value="P:system development"/>
    <property type="evidence" value="ECO:0007669"/>
    <property type="project" value="UniProtKB-ARBA"/>
</dbReference>
<dbReference type="Pfam" id="PF16511">
    <property type="entry name" value="FERM_f0"/>
    <property type="match status" value="1"/>
</dbReference>
<dbReference type="GO" id="GO:0005200">
    <property type="term" value="F:structural constituent of cytoskeleton"/>
    <property type="evidence" value="ECO:0007669"/>
    <property type="project" value="InterPro"/>
</dbReference>
<dbReference type="STRING" id="6669.E9FVY2"/>
<evidence type="ECO:0000313" key="7">
    <source>
        <dbReference type="EMBL" id="EFX88629.1"/>
    </source>
</evidence>